<feature type="region of interest" description="Disordered" evidence="3">
    <location>
        <begin position="1"/>
        <end position="25"/>
    </location>
</feature>
<proteinExistence type="inferred from homology"/>
<protein>
    <submittedName>
        <fullName evidence="4">Glycosyl hydrolase</fullName>
    </submittedName>
</protein>
<dbReference type="PANTHER" id="PTHR36845:SF1">
    <property type="entry name" value="HYDROLASE, PUTATIVE (AFU_ORTHOLOGUE AFUA_7G05090)-RELATED"/>
    <property type="match status" value="1"/>
</dbReference>
<gene>
    <name evidence="4" type="ORF">CVM73_18740</name>
</gene>
<dbReference type="InterPro" id="IPR012341">
    <property type="entry name" value="6hp_glycosidase-like_sf"/>
</dbReference>
<dbReference type="InterPro" id="IPR008928">
    <property type="entry name" value="6-hairpin_glycosidase_sf"/>
</dbReference>
<dbReference type="SUPFAM" id="SSF48208">
    <property type="entry name" value="Six-hairpin glycosidases"/>
    <property type="match status" value="1"/>
</dbReference>
<comment type="caution">
    <text evidence="4">The sequence shown here is derived from an EMBL/GenBank/DDBJ whole genome shotgun (WGS) entry which is preliminary data.</text>
</comment>
<dbReference type="PANTHER" id="PTHR36845">
    <property type="entry name" value="HYDROLASE, PUTATIVE (AFU_ORTHOLOGUE AFUA_7G05090)-RELATED"/>
    <property type="match status" value="1"/>
</dbReference>
<comment type="similarity">
    <text evidence="2">Belongs to the glycosyl hydrolase 88 family.</text>
</comment>
<dbReference type="Gene3D" id="1.50.10.10">
    <property type="match status" value="1"/>
</dbReference>
<dbReference type="InterPro" id="IPR052369">
    <property type="entry name" value="UG_Glycosaminoglycan_Hydrolase"/>
</dbReference>
<evidence type="ECO:0000256" key="2">
    <source>
        <dbReference type="ARBA" id="ARBA00038358"/>
    </source>
</evidence>
<dbReference type="AlphaFoldDB" id="A0A2M8R7F8"/>
<sequence length="429" mass="47703">MQPTRMRSRLGSLVNTDRSRQPRAVRRELQVARPKPRDEFYVGPEAMSENQYLPARERMLKRIAETRDAARSGLPHWASAADGKWTFTPDGDWTGGAFVGELWLAHLADPRQFPIEDARAALDRMLPRAERLTAFKGFGFYHAGALASILFKEENARAVALTAARSLRDMFDPHLGLIPLGSDAEEANAVGAAESSIDSLQATGLLYWAAEELSDARMEEVANAHMRRVLEIHVRQDNSVIQSSTLDPRTGQVLRTHTHKGYSDISTWGRAQGWAMLYTAHAAMVRPEEPLWRDYAVRLLDWWIDHVPADLIAFWDFDDPAIPNTSRDTAATAIAAAAALRLASALGPERGAKYRAFAERTVTQLISKFLTPTAPDDPRPPGMLTGGCFTRKAIVRDIDAAQNVELIFGSYFLFECLAILTDLVPPGWI</sequence>
<keyword evidence="5" id="KW-1185">Reference proteome</keyword>
<dbReference type="GO" id="GO:0052757">
    <property type="term" value="F:chondroitin hydrolase activity"/>
    <property type="evidence" value="ECO:0007669"/>
    <property type="project" value="TreeGrafter"/>
</dbReference>
<evidence type="ECO:0000256" key="1">
    <source>
        <dbReference type="ARBA" id="ARBA00022801"/>
    </source>
</evidence>
<dbReference type="Proteomes" id="UP000231194">
    <property type="component" value="Unassembled WGS sequence"/>
</dbReference>
<organism evidence="4 5">
    <name type="scientific">Bradyrhizobium forestalis</name>
    <dbReference type="NCBI Taxonomy" id="1419263"/>
    <lineage>
        <taxon>Bacteria</taxon>
        <taxon>Pseudomonadati</taxon>
        <taxon>Pseudomonadota</taxon>
        <taxon>Alphaproteobacteria</taxon>
        <taxon>Hyphomicrobiales</taxon>
        <taxon>Nitrobacteraceae</taxon>
        <taxon>Bradyrhizobium</taxon>
    </lineage>
</organism>
<dbReference type="EMBL" id="PGVG01000014">
    <property type="protein sequence ID" value="PJG53766.1"/>
    <property type="molecule type" value="Genomic_DNA"/>
</dbReference>
<dbReference type="GO" id="GO:0000272">
    <property type="term" value="P:polysaccharide catabolic process"/>
    <property type="evidence" value="ECO:0007669"/>
    <property type="project" value="TreeGrafter"/>
</dbReference>
<name>A0A2M8R7F8_9BRAD</name>
<evidence type="ECO:0000256" key="3">
    <source>
        <dbReference type="SAM" id="MobiDB-lite"/>
    </source>
</evidence>
<keyword evidence="1 4" id="KW-0378">Hydrolase</keyword>
<reference evidence="4 5" key="1">
    <citation type="submission" date="2017-11" db="EMBL/GenBank/DDBJ databases">
        <title>Bradyrhizobium forestalis sp. nov., an efficient nitrogen-fixing bacterium isolated from nodules of forest legume species in the Amazon.</title>
        <authorList>
            <person name="Costa E.M."/>
            <person name="Guimaraes A."/>
            <person name="Carvalho T.S."/>
            <person name="Rodrigues T.L."/>
            <person name="Ribeiro P.R.A."/>
            <person name="Lebbe L."/>
            <person name="Willems A."/>
            <person name="Moreira F.M.S."/>
        </authorList>
    </citation>
    <scope>NUCLEOTIDE SEQUENCE [LARGE SCALE GENOMIC DNA]</scope>
    <source>
        <strain evidence="4 5">INPA54B</strain>
    </source>
</reference>
<evidence type="ECO:0000313" key="4">
    <source>
        <dbReference type="EMBL" id="PJG53766.1"/>
    </source>
</evidence>
<evidence type="ECO:0000313" key="5">
    <source>
        <dbReference type="Proteomes" id="UP000231194"/>
    </source>
</evidence>
<accession>A0A2M8R7F8</accession>